<protein>
    <recommendedName>
        <fullName evidence="1">Reverse transcriptase domain-containing protein</fullName>
    </recommendedName>
</protein>
<evidence type="ECO:0000259" key="1">
    <source>
        <dbReference type="PROSITE" id="PS50878"/>
    </source>
</evidence>
<dbReference type="SUPFAM" id="SSF56672">
    <property type="entry name" value="DNA/RNA polymerases"/>
    <property type="match status" value="1"/>
</dbReference>
<dbReference type="PROSITE" id="PS50878">
    <property type="entry name" value="RT_POL"/>
    <property type="match status" value="1"/>
</dbReference>
<evidence type="ECO:0000313" key="2">
    <source>
        <dbReference type="EMBL" id="GKT20526.1"/>
    </source>
</evidence>
<feature type="non-terminal residue" evidence="2">
    <location>
        <position position="130"/>
    </location>
</feature>
<organism evidence="2 3">
    <name type="scientific">Aduncisulcus paluster</name>
    <dbReference type="NCBI Taxonomy" id="2918883"/>
    <lineage>
        <taxon>Eukaryota</taxon>
        <taxon>Metamonada</taxon>
        <taxon>Carpediemonas-like organisms</taxon>
        <taxon>Aduncisulcus</taxon>
    </lineage>
</organism>
<proteinExistence type="predicted"/>
<dbReference type="InterPro" id="IPR043502">
    <property type="entry name" value="DNA/RNA_pol_sf"/>
</dbReference>
<feature type="domain" description="Reverse transcriptase" evidence="1">
    <location>
        <begin position="1"/>
        <end position="130"/>
    </location>
</feature>
<dbReference type="EMBL" id="BQXS01006557">
    <property type="protein sequence ID" value="GKT20526.1"/>
    <property type="molecule type" value="Genomic_DNA"/>
</dbReference>
<keyword evidence="3" id="KW-1185">Reference proteome</keyword>
<dbReference type="Pfam" id="PF00078">
    <property type="entry name" value="RVT_1"/>
    <property type="match status" value="1"/>
</dbReference>
<dbReference type="InterPro" id="IPR000477">
    <property type="entry name" value="RT_dom"/>
</dbReference>
<comment type="caution">
    <text evidence="2">The sequence shown here is derived from an EMBL/GenBank/DDBJ whole genome shotgun (WGS) entry which is preliminary data.</text>
</comment>
<sequence length="130" mass="14376">MEIREWLGKNNRNCAICIDIADAYGSVSHAALHRIIDEVVHPDFVVIMRTCIESIIHFQGETLTTKRGVAQGNGLSPILFNIFLDIVIPPQMKRNLRAFADDIIGIAKNSSEAEELLCDLCDSLKLGGLL</sequence>
<accession>A0ABQ5JXQ7</accession>
<gene>
    <name evidence="2" type="ORF">ADUPG1_004414</name>
</gene>
<dbReference type="Proteomes" id="UP001057375">
    <property type="component" value="Unassembled WGS sequence"/>
</dbReference>
<reference evidence="2" key="1">
    <citation type="submission" date="2022-03" db="EMBL/GenBank/DDBJ databases">
        <title>Draft genome sequence of Aduncisulcus paluster, a free-living microaerophilic Fornicata.</title>
        <authorList>
            <person name="Yuyama I."/>
            <person name="Kume K."/>
            <person name="Tamura T."/>
            <person name="Inagaki Y."/>
            <person name="Hashimoto T."/>
        </authorList>
    </citation>
    <scope>NUCLEOTIDE SEQUENCE</scope>
    <source>
        <strain evidence="2">NY0171</strain>
    </source>
</reference>
<name>A0ABQ5JXQ7_9EUKA</name>
<evidence type="ECO:0000313" key="3">
    <source>
        <dbReference type="Proteomes" id="UP001057375"/>
    </source>
</evidence>